<feature type="region of interest" description="Disordered" evidence="1">
    <location>
        <begin position="422"/>
        <end position="458"/>
    </location>
</feature>
<keyword evidence="3" id="KW-1185">Reference proteome</keyword>
<feature type="compositionally biased region" description="Acidic residues" evidence="1">
    <location>
        <begin position="12"/>
        <end position="37"/>
    </location>
</feature>
<evidence type="ECO:0000313" key="2">
    <source>
        <dbReference type="EMBL" id="RIA94372.1"/>
    </source>
</evidence>
<feature type="compositionally biased region" description="Basic and acidic residues" evidence="1">
    <location>
        <begin position="1"/>
        <end position="11"/>
    </location>
</feature>
<feature type="compositionally biased region" description="Polar residues" evidence="1">
    <location>
        <begin position="260"/>
        <end position="280"/>
    </location>
</feature>
<feature type="compositionally biased region" description="Polar residues" evidence="1">
    <location>
        <begin position="438"/>
        <end position="458"/>
    </location>
</feature>
<dbReference type="AlphaFoldDB" id="A0A397T911"/>
<evidence type="ECO:0000313" key="3">
    <source>
        <dbReference type="Proteomes" id="UP000265703"/>
    </source>
</evidence>
<dbReference type="Proteomes" id="UP000265703">
    <property type="component" value="Unassembled WGS sequence"/>
</dbReference>
<reference evidence="2 3" key="1">
    <citation type="submission" date="2018-06" db="EMBL/GenBank/DDBJ databases">
        <title>Comparative genomics reveals the genomic features of Rhizophagus irregularis, R. cerebriforme, R. diaphanum and Gigaspora rosea, and their symbiotic lifestyle signature.</title>
        <authorList>
            <person name="Morin E."/>
            <person name="San Clemente H."/>
            <person name="Chen E.C.H."/>
            <person name="De La Providencia I."/>
            <person name="Hainaut M."/>
            <person name="Kuo A."/>
            <person name="Kohler A."/>
            <person name="Murat C."/>
            <person name="Tang N."/>
            <person name="Roy S."/>
            <person name="Loubradou J."/>
            <person name="Henrissat B."/>
            <person name="Grigoriev I.V."/>
            <person name="Corradi N."/>
            <person name="Roux C."/>
            <person name="Martin F.M."/>
        </authorList>
    </citation>
    <scope>NUCLEOTIDE SEQUENCE [LARGE SCALE GENOMIC DNA]</scope>
    <source>
        <strain evidence="2 3">DAOM 227022</strain>
    </source>
</reference>
<sequence>MRLRYFEKKDDVNDDVNDDDNVDANDDFNDDYNDDVNGDVYSDNNPTYELREARVRFQEPSDDDADENTEDSIQQKFEDIVDSDRISRIHLTNNDDNYDRIARLQIDPFESNFYEPSKFSDTNNFSDYLVSSPESPKTEEGVFYSLNNEQKDTTTSEQSSTIQDSLEESLEAKFNKLNAAEISSLSKVSEPRQFDVGEESKSDIVSSEELEKREIIEERVESVSLEAEPSEITIDSKVGVVSQQPLITREKVVTNEGDDSTNFGSLGSREPSSFGGTTFTPPAPSAFSIPPAFATQSPNVNAFNRTQPFIQPSFSQSSSIPSALNTSTFGQTGFSTPSFGQPSFGQSSSIPSALNAPTFGQTGFPAPSFGQTGFGQPTFGRVGLGQPAFGQTGMGTPGFGVPSPINTAALKTPSGGGFARFASGGSGVGFGSPSNVSTSASNKPPATASNPTWSEIRK</sequence>
<evidence type="ECO:0000256" key="1">
    <source>
        <dbReference type="SAM" id="MobiDB-lite"/>
    </source>
</evidence>
<feature type="region of interest" description="Disordered" evidence="1">
    <location>
        <begin position="257"/>
        <end position="292"/>
    </location>
</feature>
<protein>
    <submittedName>
        <fullName evidence="2">Uncharacterized protein</fullName>
    </submittedName>
</protein>
<proteinExistence type="predicted"/>
<gene>
    <name evidence="2" type="ORF">C1645_566954</name>
</gene>
<accession>A0A397T911</accession>
<feature type="region of interest" description="Disordered" evidence="1">
    <location>
        <begin position="1"/>
        <end position="47"/>
    </location>
</feature>
<name>A0A397T911_9GLOM</name>
<dbReference type="STRING" id="658196.A0A397T911"/>
<comment type="caution">
    <text evidence="2">The sequence shown here is derived from an EMBL/GenBank/DDBJ whole genome shotgun (WGS) entry which is preliminary data.</text>
</comment>
<dbReference type="OrthoDB" id="248320at2759"/>
<dbReference type="EMBL" id="QKYT01000082">
    <property type="protein sequence ID" value="RIA94372.1"/>
    <property type="molecule type" value="Genomic_DNA"/>
</dbReference>
<organism evidence="2 3">
    <name type="scientific">Glomus cerebriforme</name>
    <dbReference type="NCBI Taxonomy" id="658196"/>
    <lineage>
        <taxon>Eukaryota</taxon>
        <taxon>Fungi</taxon>
        <taxon>Fungi incertae sedis</taxon>
        <taxon>Mucoromycota</taxon>
        <taxon>Glomeromycotina</taxon>
        <taxon>Glomeromycetes</taxon>
        <taxon>Glomerales</taxon>
        <taxon>Glomeraceae</taxon>
        <taxon>Glomus</taxon>
    </lineage>
</organism>